<gene>
    <name evidence="7" type="ORF">E3P99_02637</name>
</gene>
<dbReference type="InterPro" id="IPR036812">
    <property type="entry name" value="NAD(P)_OxRdtase_dom_sf"/>
</dbReference>
<evidence type="ECO:0000256" key="4">
    <source>
        <dbReference type="PIRSR" id="PIRSR000097-2"/>
    </source>
</evidence>
<dbReference type="CDD" id="cd19071">
    <property type="entry name" value="AKR_AKR1-5-like"/>
    <property type="match status" value="1"/>
</dbReference>
<dbReference type="AlphaFoldDB" id="A0A4T0FJG5"/>
<dbReference type="PIRSF" id="PIRSF000097">
    <property type="entry name" value="AKR"/>
    <property type="match status" value="1"/>
</dbReference>
<dbReference type="PROSITE" id="PS00062">
    <property type="entry name" value="ALDOKETO_REDUCTASE_2"/>
    <property type="match status" value="1"/>
</dbReference>
<reference evidence="7 8" key="1">
    <citation type="submission" date="2019-03" db="EMBL/GenBank/DDBJ databases">
        <title>Sequencing 23 genomes of Wallemia ichthyophaga.</title>
        <authorList>
            <person name="Gostincar C."/>
        </authorList>
    </citation>
    <scope>NUCLEOTIDE SEQUENCE [LARGE SCALE GENOMIC DNA]</scope>
    <source>
        <strain evidence="7 8">EXF-5753</strain>
    </source>
</reference>
<dbReference type="OrthoDB" id="416253at2759"/>
<sequence length="281" mass="31312">MSSHISNLASAYHLPAGNTIPALQLGVYKSDPAVTTKSVQTALENGYKGVDSAQYYANEKESAEAINAYEKAHQENIFITTKIMESAGDVDANYHKCLESIEKIGKAVDLFLIHSPGQARGAEDRKSLWLALERLVEEKRVKAIGVSNYGVKHLQELEKYATQPISVNQLELHPWFQQREIVSYCQQRGILLEAYCPLVRGKKAEHPTLVRIASECAKSWAQVLVRWSLQKAFVTLPKSDNADRQIHNADVFDFVLSDEQMHALDALDAGEHIAPNPVNCD</sequence>
<evidence type="ECO:0000259" key="6">
    <source>
        <dbReference type="Pfam" id="PF00248"/>
    </source>
</evidence>
<evidence type="ECO:0000256" key="2">
    <source>
        <dbReference type="ARBA" id="ARBA00023002"/>
    </source>
</evidence>
<evidence type="ECO:0000256" key="1">
    <source>
        <dbReference type="ARBA" id="ARBA00007905"/>
    </source>
</evidence>
<dbReference type="EMBL" id="SPNW01000039">
    <property type="protein sequence ID" value="TIA88349.1"/>
    <property type="molecule type" value="Genomic_DNA"/>
</dbReference>
<dbReference type="PANTHER" id="PTHR43827:SF13">
    <property type="entry name" value="ALDO_KETO REDUCTASE FAMILY PROTEIN"/>
    <property type="match status" value="1"/>
</dbReference>
<dbReference type="InterPro" id="IPR018170">
    <property type="entry name" value="Aldo/ket_reductase_CS"/>
</dbReference>
<protein>
    <recommendedName>
        <fullName evidence="6">NADP-dependent oxidoreductase domain-containing protein</fullName>
    </recommendedName>
</protein>
<evidence type="ECO:0000313" key="7">
    <source>
        <dbReference type="EMBL" id="TIA88349.1"/>
    </source>
</evidence>
<evidence type="ECO:0000313" key="8">
    <source>
        <dbReference type="Proteomes" id="UP000310189"/>
    </source>
</evidence>
<feature type="site" description="Lowers pKa of active site Tyr" evidence="5">
    <location>
        <position position="82"/>
    </location>
</feature>
<name>A0A4T0FJG5_9BASI</name>
<comment type="similarity">
    <text evidence="1">Belongs to the aldo/keto reductase family.</text>
</comment>
<dbReference type="PRINTS" id="PR00069">
    <property type="entry name" value="ALDKETRDTASE"/>
</dbReference>
<evidence type="ECO:0000256" key="5">
    <source>
        <dbReference type="PIRSR" id="PIRSR000097-3"/>
    </source>
</evidence>
<evidence type="ECO:0000256" key="3">
    <source>
        <dbReference type="PIRSR" id="PIRSR000097-1"/>
    </source>
</evidence>
<dbReference type="GO" id="GO:0016491">
    <property type="term" value="F:oxidoreductase activity"/>
    <property type="evidence" value="ECO:0007669"/>
    <property type="project" value="UniProtKB-KW"/>
</dbReference>
<proteinExistence type="inferred from homology"/>
<dbReference type="FunFam" id="3.20.20.100:FF:000015">
    <property type="entry name" value="Oxidoreductase, aldo/keto reductase family"/>
    <property type="match status" value="1"/>
</dbReference>
<dbReference type="Gene3D" id="3.20.20.100">
    <property type="entry name" value="NADP-dependent oxidoreductase domain"/>
    <property type="match status" value="1"/>
</dbReference>
<feature type="binding site" evidence="4">
    <location>
        <position position="114"/>
    </location>
    <ligand>
        <name>substrate</name>
    </ligand>
</feature>
<accession>A0A4T0FJG5</accession>
<comment type="caution">
    <text evidence="7">The sequence shown here is derived from an EMBL/GenBank/DDBJ whole genome shotgun (WGS) entry which is preliminary data.</text>
</comment>
<dbReference type="SUPFAM" id="SSF51430">
    <property type="entry name" value="NAD(P)-linked oxidoreductase"/>
    <property type="match status" value="1"/>
</dbReference>
<keyword evidence="8" id="KW-1185">Reference proteome</keyword>
<dbReference type="InterPro" id="IPR020471">
    <property type="entry name" value="AKR"/>
</dbReference>
<dbReference type="PANTHER" id="PTHR43827">
    <property type="entry name" value="2,5-DIKETO-D-GLUCONIC ACID REDUCTASE"/>
    <property type="match status" value="1"/>
</dbReference>
<dbReference type="Proteomes" id="UP000310189">
    <property type="component" value="Unassembled WGS sequence"/>
</dbReference>
<organism evidence="7 8">
    <name type="scientific">Wallemia hederae</name>
    <dbReference type="NCBI Taxonomy" id="1540922"/>
    <lineage>
        <taxon>Eukaryota</taxon>
        <taxon>Fungi</taxon>
        <taxon>Dikarya</taxon>
        <taxon>Basidiomycota</taxon>
        <taxon>Wallemiomycotina</taxon>
        <taxon>Wallemiomycetes</taxon>
        <taxon>Wallemiales</taxon>
        <taxon>Wallemiaceae</taxon>
        <taxon>Wallemia</taxon>
    </lineage>
</organism>
<feature type="domain" description="NADP-dependent oxidoreductase" evidence="6">
    <location>
        <begin position="31"/>
        <end position="268"/>
    </location>
</feature>
<feature type="active site" description="Proton donor" evidence="3">
    <location>
        <position position="56"/>
    </location>
</feature>
<keyword evidence="2" id="KW-0560">Oxidoreductase</keyword>
<dbReference type="Pfam" id="PF00248">
    <property type="entry name" value="Aldo_ket_red"/>
    <property type="match status" value="1"/>
</dbReference>
<dbReference type="InterPro" id="IPR023210">
    <property type="entry name" value="NADP_OxRdtase_dom"/>
</dbReference>